<accession>A0A5B7GRY9</accession>
<organism evidence="2 3">
    <name type="scientific">Portunus trituberculatus</name>
    <name type="common">Swimming crab</name>
    <name type="synonym">Neptunus trituberculatus</name>
    <dbReference type="NCBI Taxonomy" id="210409"/>
    <lineage>
        <taxon>Eukaryota</taxon>
        <taxon>Metazoa</taxon>
        <taxon>Ecdysozoa</taxon>
        <taxon>Arthropoda</taxon>
        <taxon>Crustacea</taxon>
        <taxon>Multicrustacea</taxon>
        <taxon>Malacostraca</taxon>
        <taxon>Eumalacostraca</taxon>
        <taxon>Eucarida</taxon>
        <taxon>Decapoda</taxon>
        <taxon>Pleocyemata</taxon>
        <taxon>Brachyura</taxon>
        <taxon>Eubrachyura</taxon>
        <taxon>Portunoidea</taxon>
        <taxon>Portunidae</taxon>
        <taxon>Portuninae</taxon>
        <taxon>Portunus</taxon>
    </lineage>
</organism>
<feature type="region of interest" description="Disordered" evidence="1">
    <location>
        <begin position="60"/>
        <end position="85"/>
    </location>
</feature>
<reference evidence="2 3" key="1">
    <citation type="submission" date="2019-05" db="EMBL/GenBank/DDBJ databases">
        <title>Another draft genome of Portunus trituberculatus and its Hox gene families provides insights of decapod evolution.</title>
        <authorList>
            <person name="Jeong J.-H."/>
            <person name="Song I."/>
            <person name="Kim S."/>
            <person name="Choi T."/>
            <person name="Kim D."/>
            <person name="Ryu S."/>
            <person name="Kim W."/>
        </authorList>
    </citation>
    <scope>NUCLEOTIDE SEQUENCE [LARGE SCALE GENOMIC DNA]</scope>
    <source>
        <tissue evidence="2">Muscle</tissue>
    </source>
</reference>
<comment type="caution">
    <text evidence="2">The sequence shown here is derived from an EMBL/GenBank/DDBJ whole genome shotgun (WGS) entry which is preliminary data.</text>
</comment>
<dbReference type="Proteomes" id="UP000324222">
    <property type="component" value="Unassembled WGS sequence"/>
</dbReference>
<evidence type="ECO:0000313" key="3">
    <source>
        <dbReference type="Proteomes" id="UP000324222"/>
    </source>
</evidence>
<name>A0A5B7GRY9_PORTR</name>
<dbReference type="EMBL" id="VSRR010017178">
    <property type="protein sequence ID" value="MPC60095.1"/>
    <property type="molecule type" value="Genomic_DNA"/>
</dbReference>
<evidence type="ECO:0000313" key="2">
    <source>
        <dbReference type="EMBL" id="MPC60095.1"/>
    </source>
</evidence>
<proteinExistence type="predicted"/>
<keyword evidence="3" id="KW-1185">Reference proteome</keyword>
<sequence>MFLPILAFASSLSSLHSRRRRGPGRYFSHGKNTGSANTFLGFPQDDVIQPGLPHAHISQVAEQEPPQGLPRHPISEDDSCGGSKKTGSISLFTTNNGTALPKTCWAHGAVVCTYSTYGAETGNMKSFLFM</sequence>
<dbReference type="AlphaFoldDB" id="A0A5B7GRY9"/>
<evidence type="ECO:0000256" key="1">
    <source>
        <dbReference type="SAM" id="MobiDB-lite"/>
    </source>
</evidence>
<protein>
    <submittedName>
        <fullName evidence="2">Uncharacterized protein</fullName>
    </submittedName>
</protein>
<gene>
    <name evidence="2" type="ORF">E2C01_054131</name>
</gene>